<proteinExistence type="inferred from homology"/>
<keyword evidence="4" id="KW-0961">Cell wall biogenesis/degradation</keyword>
<evidence type="ECO:0000313" key="7">
    <source>
        <dbReference type="EMBL" id="OBA19144.1"/>
    </source>
</evidence>
<dbReference type="STRING" id="869754.A0A1A0H4Y9"/>
<dbReference type="FunFam" id="3.20.20.80:FF:000100">
    <property type="entry name" value="Glycoside hydrolase superfamily"/>
    <property type="match status" value="1"/>
</dbReference>
<dbReference type="InterPro" id="IPR017853">
    <property type="entry name" value="GH"/>
</dbReference>
<evidence type="ECO:0000256" key="5">
    <source>
        <dbReference type="RuleBase" id="RU361153"/>
    </source>
</evidence>
<dbReference type="GO" id="GO:0005737">
    <property type="term" value="C:cytoplasm"/>
    <property type="evidence" value="ECO:0007669"/>
    <property type="project" value="UniProtKB-ARBA"/>
</dbReference>
<accession>A0A1A0H4Y9</accession>
<sequence>MGKLSKVMDKLSIKPGGSDLPPAAEAVLQPVTQKQLHQTRFNFGVNFGGVFVREKWIFHSTFPEGTDTELAAVAKSARADRAQARETLELHWKNYALADDWEWLQKNGVNSVRVPLGYWNIDGGNYTADTQFSAYKDIYANSWSIFKTHYVEPAAQKGISVLVDIHGLPGGANADAHSGEGGGKAGFWGSPGAQKLMTKALAFVARDLQKYDNISGIQIVNEAEFSDPARHQKAYYASAIQAIREHDASVPVVISDGWWPNQWVEWVQKAQGDGHCAGVVIDAHCYRCFSDADKNKSADQIVQDLHGDLLTNLTDGGKGVDLMVGEWSSVLDGQTWAKCGLDPSDGANPRRKELAGRFCSKQAELIRQRAGAGSYFWTYKFESGNGGEWDFRQQLGHAFSAPRVSVPDDAAFNSALEREYNGHCNYWNGQNSDEKYEHERYKEGFTTAWQDGVTYAKAGALVGRKQAVRSARLLQHLQSKGRLAFVWEWEQGYDKGLDEFSKAIQ</sequence>
<dbReference type="GO" id="GO:0009251">
    <property type="term" value="P:glucan catabolic process"/>
    <property type="evidence" value="ECO:0007669"/>
    <property type="project" value="TreeGrafter"/>
</dbReference>
<evidence type="ECO:0000256" key="3">
    <source>
        <dbReference type="ARBA" id="ARBA00023295"/>
    </source>
</evidence>
<keyword evidence="8" id="KW-1185">Reference proteome</keyword>
<dbReference type="AlphaFoldDB" id="A0A1A0H4Y9"/>
<dbReference type="GeneID" id="30028097"/>
<dbReference type="Proteomes" id="UP000092555">
    <property type="component" value="Unassembled WGS sequence"/>
</dbReference>
<dbReference type="GO" id="GO:0009986">
    <property type="term" value="C:cell surface"/>
    <property type="evidence" value="ECO:0007669"/>
    <property type="project" value="TreeGrafter"/>
</dbReference>
<keyword evidence="2 5" id="KW-0378">Hydrolase</keyword>
<evidence type="ECO:0000256" key="4">
    <source>
        <dbReference type="ARBA" id="ARBA00023316"/>
    </source>
</evidence>
<comment type="caution">
    <text evidence="7">The sequence shown here is derived from an EMBL/GenBank/DDBJ whole genome shotgun (WGS) entry which is preliminary data.</text>
</comment>
<evidence type="ECO:0000256" key="2">
    <source>
        <dbReference type="ARBA" id="ARBA00022801"/>
    </source>
</evidence>
<dbReference type="GO" id="GO:0046557">
    <property type="term" value="F:glucan endo-1,6-beta-glucosidase activity"/>
    <property type="evidence" value="ECO:0007669"/>
    <property type="project" value="TreeGrafter"/>
</dbReference>
<dbReference type="PANTHER" id="PTHR31297">
    <property type="entry name" value="GLUCAN ENDO-1,6-BETA-GLUCOSIDASE B"/>
    <property type="match status" value="1"/>
</dbReference>
<evidence type="ECO:0000313" key="8">
    <source>
        <dbReference type="Proteomes" id="UP000092555"/>
    </source>
</evidence>
<evidence type="ECO:0000259" key="6">
    <source>
        <dbReference type="Pfam" id="PF00150"/>
    </source>
</evidence>
<keyword evidence="3 5" id="KW-0326">Glycosidase</keyword>
<protein>
    <submittedName>
        <fullName evidence="7">Glycoside hydrolase</fullName>
    </submittedName>
</protein>
<dbReference type="Gene3D" id="3.20.20.80">
    <property type="entry name" value="Glycosidases"/>
    <property type="match status" value="1"/>
</dbReference>
<dbReference type="InterPro" id="IPR050386">
    <property type="entry name" value="Glycosyl_hydrolase_5"/>
</dbReference>
<dbReference type="SUPFAM" id="SSF51445">
    <property type="entry name" value="(Trans)glycosidases"/>
    <property type="match status" value="1"/>
</dbReference>
<dbReference type="GO" id="GO:0071555">
    <property type="term" value="P:cell wall organization"/>
    <property type="evidence" value="ECO:0007669"/>
    <property type="project" value="UniProtKB-KW"/>
</dbReference>
<dbReference type="InterPro" id="IPR001547">
    <property type="entry name" value="Glyco_hydro_5"/>
</dbReference>
<comment type="similarity">
    <text evidence="1 5">Belongs to the glycosyl hydrolase 5 (cellulase A) family.</text>
</comment>
<dbReference type="RefSeq" id="XP_018709676.1">
    <property type="nucleotide sequence ID" value="XM_018855121.1"/>
</dbReference>
<dbReference type="OrthoDB" id="1887033at2759"/>
<feature type="domain" description="Glycoside hydrolase family 5" evidence="6">
    <location>
        <begin position="87"/>
        <end position="330"/>
    </location>
</feature>
<dbReference type="GO" id="GO:0005576">
    <property type="term" value="C:extracellular region"/>
    <property type="evidence" value="ECO:0007669"/>
    <property type="project" value="TreeGrafter"/>
</dbReference>
<dbReference type="Pfam" id="PF00150">
    <property type="entry name" value="Cellulase"/>
    <property type="match status" value="1"/>
</dbReference>
<gene>
    <name evidence="7" type="ORF">METBIDRAFT_219495</name>
</gene>
<evidence type="ECO:0000256" key="1">
    <source>
        <dbReference type="ARBA" id="ARBA00005641"/>
    </source>
</evidence>
<dbReference type="EMBL" id="LXTC01000007">
    <property type="protein sequence ID" value="OBA19144.1"/>
    <property type="molecule type" value="Genomic_DNA"/>
</dbReference>
<dbReference type="PANTHER" id="PTHR31297:SF43">
    <property type="entry name" value="GLUCAN 1,3-BETA-GLUCOSIDASE 3"/>
    <property type="match status" value="1"/>
</dbReference>
<reference evidence="7 8" key="1">
    <citation type="submission" date="2016-05" db="EMBL/GenBank/DDBJ databases">
        <title>Comparative genomics of biotechnologically important yeasts.</title>
        <authorList>
            <consortium name="DOE Joint Genome Institute"/>
            <person name="Riley R."/>
            <person name="Haridas S."/>
            <person name="Wolfe K.H."/>
            <person name="Lopes M.R."/>
            <person name="Hittinger C.T."/>
            <person name="Goker M."/>
            <person name="Salamov A."/>
            <person name="Wisecaver J."/>
            <person name="Long T.M."/>
            <person name="Aerts A.L."/>
            <person name="Barry K."/>
            <person name="Choi C."/>
            <person name="Clum A."/>
            <person name="Coughlan A.Y."/>
            <person name="Deshpande S."/>
            <person name="Douglass A.P."/>
            <person name="Hanson S.J."/>
            <person name="Klenk H.-P."/>
            <person name="LaButti K."/>
            <person name="Lapidus A."/>
            <person name="Lindquist E."/>
            <person name="Lipzen A."/>
            <person name="Meier-kolthoff J.P."/>
            <person name="Ohm R.A."/>
            <person name="Otillar R.P."/>
            <person name="Pangilinan J."/>
            <person name="Peng Y."/>
            <person name="Rokas A."/>
            <person name="Rosa C.A."/>
            <person name="Scheuner C."/>
            <person name="Sibirny A.A."/>
            <person name="Slot J.C."/>
            <person name="Stielow J.B."/>
            <person name="Sun H."/>
            <person name="Kurtzman C.P."/>
            <person name="Blackwell M."/>
            <person name="Grigoriev I.V."/>
            <person name="Jeffries T.W."/>
        </authorList>
    </citation>
    <scope>NUCLEOTIDE SEQUENCE [LARGE SCALE GENOMIC DNA]</scope>
    <source>
        <strain evidence="7 8">NRRL YB-4993</strain>
    </source>
</reference>
<name>A0A1A0H4Y9_9ASCO</name>
<organism evidence="7 8">
    <name type="scientific">Metschnikowia bicuspidata var. bicuspidata NRRL YB-4993</name>
    <dbReference type="NCBI Taxonomy" id="869754"/>
    <lineage>
        <taxon>Eukaryota</taxon>
        <taxon>Fungi</taxon>
        <taxon>Dikarya</taxon>
        <taxon>Ascomycota</taxon>
        <taxon>Saccharomycotina</taxon>
        <taxon>Pichiomycetes</taxon>
        <taxon>Metschnikowiaceae</taxon>
        <taxon>Metschnikowia</taxon>
    </lineage>
</organism>